<protein>
    <recommendedName>
        <fullName evidence="2">Response regulatory domain-containing protein</fullName>
    </recommendedName>
</protein>
<comment type="caution">
    <text evidence="3">The sequence shown here is derived from an EMBL/GenBank/DDBJ whole genome shotgun (WGS) entry which is preliminary data.</text>
</comment>
<dbReference type="RefSeq" id="WP_378266334.1">
    <property type="nucleotide sequence ID" value="NZ_JBHUKR010000007.1"/>
</dbReference>
<dbReference type="Proteomes" id="UP001597417">
    <property type="component" value="Unassembled WGS sequence"/>
</dbReference>
<proteinExistence type="predicted"/>
<evidence type="ECO:0000256" key="1">
    <source>
        <dbReference type="PROSITE-ProRule" id="PRU00169"/>
    </source>
</evidence>
<gene>
    <name evidence="3" type="ORF">ACFSXZ_18905</name>
</gene>
<reference evidence="4" key="1">
    <citation type="journal article" date="2019" name="Int. J. Syst. Evol. Microbiol.">
        <title>The Global Catalogue of Microorganisms (GCM) 10K type strain sequencing project: providing services to taxonomists for standard genome sequencing and annotation.</title>
        <authorList>
            <consortium name="The Broad Institute Genomics Platform"/>
            <consortium name="The Broad Institute Genome Sequencing Center for Infectious Disease"/>
            <person name="Wu L."/>
            <person name="Ma J."/>
        </authorList>
    </citation>
    <scope>NUCLEOTIDE SEQUENCE [LARGE SCALE GENOMIC DNA]</scope>
    <source>
        <strain evidence="4">CGMCC 4.7645</strain>
    </source>
</reference>
<dbReference type="EMBL" id="JBHUKR010000007">
    <property type="protein sequence ID" value="MFD2418396.1"/>
    <property type="molecule type" value="Genomic_DNA"/>
</dbReference>
<feature type="domain" description="Response regulatory" evidence="2">
    <location>
        <begin position="2"/>
        <end position="43"/>
    </location>
</feature>
<dbReference type="Gene3D" id="3.40.50.2300">
    <property type="match status" value="1"/>
</dbReference>
<dbReference type="InterPro" id="IPR011006">
    <property type="entry name" value="CheY-like_superfamily"/>
</dbReference>
<dbReference type="InterPro" id="IPR001789">
    <property type="entry name" value="Sig_transdc_resp-reg_receiver"/>
</dbReference>
<name>A0ABW5FU63_9PSEU</name>
<keyword evidence="4" id="KW-1185">Reference proteome</keyword>
<evidence type="ECO:0000259" key="2">
    <source>
        <dbReference type="PROSITE" id="PS50110"/>
    </source>
</evidence>
<evidence type="ECO:0000313" key="3">
    <source>
        <dbReference type="EMBL" id="MFD2418396.1"/>
    </source>
</evidence>
<organism evidence="3 4">
    <name type="scientific">Amycolatopsis pigmentata</name>
    <dbReference type="NCBI Taxonomy" id="450801"/>
    <lineage>
        <taxon>Bacteria</taxon>
        <taxon>Bacillati</taxon>
        <taxon>Actinomycetota</taxon>
        <taxon>Actinomycetes</taxon>
        <taxon>Pseudonocardiales</taxon>
        <taxon>Pseudonocardiaceae</taxon>
        <taxon>Amycolatopsis</taxon>
    </lineage>
</organism>
<dbReference type="PROSITE" id="PS50110">
    <property type="entry name" value="RESPONSE_REGULATORY"/>
    <property type="match status" value="1"/>
</dbReference>
<sequence length="43" mass="4517">MRALVVEDQETLAGYIAEGLRELAMSVDVAHDGDSAINKLGTG</sequence>
<evidence type="ECO:0000313" key="4">
    <source>
        <dbReference type="Proteomes" id="UP001597417"/>
    </source>
</evidence>
<dbReference type="SUPFAM" id="SSF52172">
    <property type="entry name" value="CheY-like"/>
    <property type="match status" value="1"/>
</dbReference>
<accession>A0ABW5FU63</accession>
<comment type="caution">
    <text evidence="1">Lacks conserved residue(s) required for the propagation of feature annotation.</text>
</comment>